<name>A0A1H7PXV4_STRJI</name>
<proteinExistence type="inferred from homology"/>
<dbReference type="InterPro" id="IPR022790">
    <property type="entry name" value="GH26_dom"/>
</dbReference>
<organism evidence="7 8">
    <name type="scientific">Streptacidiphilus jiangxiensis</name>
    <dbReference type="NCBI Taxonomy" id="235985"/>
    <lineage>
        <taxon>Bacteria</taxon>
        <taxon>Bacillati</taxon>
        <taxon>Actinomycetota</taxon>
        <taxon>Actinomycetes</taxon>
        <taxon>Kitasatosporales</taxon>
        <taxon>Streptomycetaceae</taxon>
        <taxon>Streptacidiphilus</taxon>
    </lineage>
</organism>
<sequence length="402" mass="43628">MWAPFRRGNGVRLRLWMIVNVTALALISYAVSVAVTHSAVAGPAGSSSDAAHSTHGVPAAHRAPISVIPTKQQLLNPGGLYYGVATPSAPWSGAEVKKVTAESGAAPDMTEYFVKWTQDFDPAAVASAYRHGTVPVLSWEPWKGLPARNGRKGTPSFDTDQPAYRLARIAGGSYDAYITRFARAVAASRMPLVLRFAHEMNGNWYPWSEQTNGNHRGDYVKAWRHVHDLFTQAGADNVIWLWSPNIVRALPDVRLAPLYPGNAYVDWVGLVGYGAETKAKATFGTTLTQLRKVAPHKPILITETGALPSVKSRWITDFLSWLPKNKDIIGFIWFEKDPSSGGTGNWRFDADPASLRAFRAGIKADLPRLARPTTAWPPAGANQDPVPGSTPTPASTSTQKAP</sequence>
<keyword evidence="3 4" id="KW-0326">Glycosidase</keyword>
<evidence type="ECO:0000256" key="3">
    <source>
        <dbReference type="ARBA" id="ARBA00023295"/>
    </source>
</evidence>
<keyword evidence="2 4" id="KW-0378">Hydrolase</keyword>
<dbReference type="InterPro" id="IPR000805">
    <property type="entry name" value="Glyco_hydro_26"/>
</dbReference>
<feature type="region of interest" description="Disordered" evidence="5">
    <location>
        <begin position="369"/>
        <end position="402"/>
    </location>
</feature>
<evidence type="ECO:0000256" key="1">
    <source>
        <dbReference type="ARBA" id="ARBA00007754"/>
    </source>
</evidence>
<dbReference type="EMBL" id="FOAZ01000008">
    <property type="protein sequence ID" value="SEL40721.1"/>
    <property type="molecule type" value="Genomic_DNA"/>
</dbReference>
<evidence type="ECO:0000313" key="7">
    <source>
        <dbReference type="EMBL" id="SEL40721.1"/>
    </source>
</evidence>
<dbReference type="PANTHER" id="PTHR40079">
    <property type="entry name" value="MANNAN ENDO-1,4-BETA-MANNOSIDASE E-RELATED"/>
    <property type="match status" value="1"/>
</dbReference>
<dbReference type="PANTHER" id="PTHR40079:SF4">
    <property type="entry name" value="GH26 DOMAIN-CONTAINING PROTEIN-RELATED"/>
    <property type="match status" value="1"/>
</dbReference>
<evidence type="ECO:0000313" key="8">
    <source>
        <dbReference type="Proteomes" id="UP000183015"/>
    </source>
</evidence>
<dbReference type="AlphaFoldDB" id="A0A1H7PXV4"/>
<reference evidence="8" key="1">
    <citation type="submission" date="2016-10" db="EMBL/GenBank/DDBJ databases">
        <authorList>
            <person name="Varghese N."/>
        </authorList>
    </citation>
    <scope>NUCLEOTIDE SEQUENCE [LARGE SCALE GENOMIC DNA]</scope>
    <source>
        <strain evidence="8">DSM 45096 / BCRC 16803 / CGMCC 4.1857 / CIP 109030 / JCM 12277 / KCTC 19219 / NBRC 100920 / 33214</strain>
    </source>
</reference>
<dbReference type="eggNOG" id="COG4124">
    <property type="taxonomic scope" value="Bacteria"/>
</dbReference>
<evidence type="ECO:0000256" key="2">
    <source>
        <dbReference type="ARBA" id="ARBA00022801"/>
    </source>
</evidence>
<comment type="similarity">
    <text evidence="1 4">Belongs to the glycosyl hydrolase 26 family.</text>
</comment>
<dbReference type="Proteomes" id="UP000183015">
    <property type="component" value="Unassembled WGS sequence"/>
</dbReference>
<evidence type="ECO:0000256" key="4">
    <source>
        <dbReference type="PROSITE-ProRule" id="PRU01100"/>
    </source>
</evidence>
<feature type="compositionally biased region" description="Low complexity" evidence="5">
    <location>
        <begin position="385"/>
        <end position="402"/>
    </location>
</feature>
<dbReference type="GO" id="GO:0016985">
    <property type="term" value="F:mannan endo-1,4-beta-mannosidase activity"/>
    <property type="evidence" value="ECO:0007669"/>
    <property type="project" value="InterPro"/>
</dbReference>
<dbReference type="STRING" id="235985.SAMN05414137_108188"/>
<evidence type="ECO:0000259" key="6">
    <source>
        <dbReference type="PROSITE" id="PS51764"/>
    </source>
</evidence>
<evidence type="ECO:0000256" key="5">
    <source>
        <dbReference type="SAM" id="MobiDB-lite"/>
    </source>
</evidence>
<dbReference type="Pfam" id="PF02156">
    <property type="entry name" value="Glyco_hydro_26"/>
    <property type="match status" value="1"/>
</dbReference>
<dbReference type="GO" id="GO:0006080">
    <property type="term" value="P:substituted mannan metabolic process"/>
    <property type="evidence" value="ECO:0007669"/>
    <property type="project" value="InterPro"/>
</dbReference>
<keyword evidence="8" id="KW-1185">Reference proteome</keyword>
<feature type="domain" description="GH26" evidence="6">
    <location>
        <begin position="59"/>
        <end position="358"/>
    </location>
</feature>
<accession>A0A1H7PXV4</accession>
<dbReference type="SUPFAM" id="SSF51445">
    <property type="entry name" value="(Trans)glycosidases"/>
    <property type="match status" value="1"/>
</dbReference>
<dbReference type="Gene3D" id="3.20.20.80">
    <property type="entry name" value="Glycosidases"/>
    <property type="match status" value="1"/>
</dbReference>
<feature type="active site" description="Proton donor" evidence="4">
    <location>
        <position position="199"/>
    </location>
</feature>
<feature type="active site" description="Nucleophile" evidence="4">
    <location>
        <position position="303"/>
    </location>
</feature>
<gene>
    <name evidence="7" type="ORF">SAMN05414137_108188</name>
</gene>
<protein>
    <submittedName>
        <fullName evidence="7">Beta-mannanase</fullName>
    </submittedName>
</protein>
<dbReference type="PROSITE" id="PS51764">
    <property type="entry name" value="GH26"/>
    <property type="match status" value="1"/>
</dbReference>
<dbReference type="InterPro" id="IPR017853">
    <property type="entry name" value="GH"/>
</dbReference>